<gene>
    <name evidence="2" type="ORF">SAMN04489727_6229</name>
</gene>
<dbReference type="InterPro" id="IPR036291">
    <property type="entry name" value="NAD(P)-bd_dom_sf"/>
</dbReference>
<dbReference type="AlphaFoldDB" id="A0A1H4XKC7"/>
<dbReference type="Gene3D" id="3.40.50.720">
    <property type="entry name" value="NAD(P)-binding Rossmann-like Domain"/>
    <property type="match status" value="1"/>
</dbReference>
<keyword evidence="3" id="KW-1185">Reference proteome</keyword>
<dbReference type="SUPFAM" id="SSF51735">
    <property type="entry name" value="NAD(P)-binding Rossmann-fold domains"/>
    <property type="match status" value="1"/>
</dbReference>
<sequence length="327" mass="34279">MTAGGSTDILVTGATGFIGTAVLRELVARGMGTRIRVLVRGPAPAWMTDAGVTTWRGDLTDAPSLAGLCAGITSLVHLASQVGGEQALCTAVNEDGTAKILAEARIAGTAHVLYLSTCAVYRDGVHRGAAEPVDGSGLVTEPASPTSRSRLASEHLVLAAGGTVLRPHLVYGTGDRHVVPALARWIRAVPAWAAGGAACTSLVAVTDLAAAIAVLALDPRPHRGAEVFHVADPHPIRVRRLVTAMCELLGLPVPVADLPLAEHRARTRAALPSLSDHQYSLLTQDHWYESSRIWRRTGVSPGPGFGRRLAEAADWYRESLGIPRPAA</sequence>
<dbReference type="OrthoDB" id="3174087at2"/>
<dbReference type="STRING" id="208445.SAMN04489727_6229"/>
<dbReference type="PANTHER" id="PTHR43245">
    <property type="entry name" value="BIFUNCTIONAL POLYMYXIN RESISTANCE PROTEIN ARNA"/>
    <property type="match status" value="1"/>
</dbReference>
<feature type="domain" description="NAD-dependent epimerase/dehydratase" evidence="1">
    <location>
        <begin position="9"/>
        <end position="230"/>
    </location>
</feature>
<dbReference type="Proteomes" id="UP000199622">
    <property type="component" value="Unassembled WGS sequence"/>
</dbReference>
<accession>A0A1H4XKC7</accession>
<protein>
    <submittedName>
        <fullName evidence="2">Nucleoside-diphosphate-sugar epimerase</fullName>
    </submittedName>
</protein>
<dbReference type="EMBL" id="FNSO01000004">
    <property type="protein sequence ID" value="SED06083.1"/>
    <property type="molecule type" value="Genomic_DNA"/>
</dbReference>
<dbReference type="PANTHER" id="PTHR43245:SF13">
    <property type="entry name" value="UDP-D-APIOSE_UDP-D-XYLOSE SYNTHASE 2"/>
    <property type="match status" value="1"/>
</dbReference>
<reference evidence="3" key="1">
    <citation type="submission" date="2016-10" db="EMBL/GenBank/DDBJ databases">
        <authorList>
            <person name="Varghese N."/>
            <person name="Submissions S."/>
        </authorList>
    </citation>
    <scope>NUCLEOTIDE SEQUENCE [LARGE SCALE GENOMIC DNA]</scope>
    <source>
        <strain evidence="3">DSM 44544</strain>
    </source>
</reference>
<dbReference type="InterPro" id="IPR050177">
    <property type="entry name" value="Lipid_A_modif_metabolic_enz"/>
</dbReference>
<dbReference type="InterPro" id="IPR001509">
    <property type="entry name" value="Epimerase_deHydtase"/>
</dbReference>
<dbReference type="Pfam" id="PF01370">
    <property type="entry name" value="Epimerase"/>
    <property type="match status" value="1"/>
</dbReference>
<evidence type="ECO:0000259" key="1">
    <source>
        <dbReference type="Pfam" id="PF01370"/>
    </source>
</evidence>
<name>A0A1H4XKC7_9PSEU</name>
<evidence type="ECO:0000313" key="3">
    <source>
        <dbReference type="Proteomes" id="UP000199622"/>
    </source>
</evidence>
<evidence type="ECO:0000313" key="2">
    <source>
        <dbReference type="EMBL" id="SED06083.1"/>
    </source>
</evidence>
<organism evidence="2 3">
    <name type="scientific">Amycolatopsis tolypomycina</name>
    <dbReference type="NCBI Taxonomy" id="208445"/>
    <lineage>
        <taxon>Bacteria</taxon>
        <taxon>Bacillati</taxon>
        <taxon>Actinomycetota</taxon>
        <taxon>Actinomycetes</taxon>
        <taxon>Pseudonocardiales</taxon>
        <taxon>Pseudonocardiaceae</taxon>
        <taxon>Amycolatopsis</taxon>
    </lineage>
</organism>
<proteinExistence type="predicted"/>